<organism evidence="5 6">
    <name type="scientific">Streptomyces polyasparticus</name>
    <dbReference type="NCBI Taxonomy" id="2767826"/>
    <lineage>
        <taxon>Bacteria</taxon>
        <taxon>Bacillati</taxon>
        <taxon>Actinomycetota</taxon>
        <taxon>Actinomycetes</taxon>
        <taxon>Kitasatosporales</taxon>
        <taxon>Streptomycetaceae</taxon>
        <taxon>Streptomyces</taxon>
    </lineage>
</organism>
<protein>
    <submittedName>
        <fullName evidence="5">GntR family transcriptional regulator</fullName>
    </submittedName>
</protein>
<dbReference type="Pfam" id="PF00392">
    <property type="entry name" value="GntR"/>
    <property type="match status" value="1"/>
</dbReference>
<keyword evidence="6" id="KW-1185">Reference proteome</keyword>
<dbReference type="EMBL" id="JACTVJ010000047">
    <property type="protein sequence ID" value="MBC9719542.1"/>
    <property type="molecule type" value="Genomic_DNA"/>
</dbReference>
<dbReference type="Proteomes" id="UP000642284">
    <property type="component" value="Unassembled WGS sequence"/>
</dbReference>
<dbReference type="SUPFAM" id="SSF46785">
    <property type="entry name" value="Winged helix' DNA-binding domain"/>
    <property type="match status" value="1"/>
</dbReference>
<evidence type="ECO:0000256" key="1">
    <source>
        <dbReference type="ARBA" id="ARBA00023015"/>
    </source>
</evidence>
<keyword evidence="2" id="KW-0238">DNA-binding</keyword>
<reference evidence="5 6" key="1">
    <citation type="submission" date="2020-08" db="EMBL/GenBank/DDBJ databases">
        <title>Genemic of Streptomyces polyaspartic.</title>
        <authorList>
            <person name="Liu W."/>
        </authorList>
    </citation>
    <scope>NUCLEOTIDE SEQUENCE [LARGE SCALE GENOMIC DNA]</scope>
    <source>
        <strain evidence="5 6">TRM66268-LWL</strain>
    </source>
</reference>
<dbReference type="InterPro" id="IPR036390">
    <property type="entry name" value="WH_DNA-bd_sf"/>
</dbReference>
<keyword evidence="3" id="KW-0804">Transcription</keyword>
<evidence type="ECO:0000313" key="6">
    <source>
        <dbReference type="Proteomes" id="UP000642284"/>
    </source>
</evidence>
<name>A0ABR7SVK4_9ACTN</name>
<evidence type="ECO:0000256" key="3">
    <source>
        <dbReference type="ARBA" id="ARBA00023163"/>
    </source>
</evidence>
<dbReference type="Gene3D" id="1.10.10.10">
    <property type="entry name" value="Winged helix-like DNA-binding domain superfamily/Winged helix DNA-binding domain"/>
    <property type="match status" value="1"/>
</dbReference>
<dbReference type="InterPro" id="IPR036388">
    <property type="entry name" value="WH-like_DNA-bd_sf"/>
</dbReference>
<sequence>MASRIECGEFRGPMPAHAELAAEFGICTKTLRRALEVLRSEGLVTVEGGRWTFACPLATIPHELSK</sequence>
<keyword evidence="1" id="KW-0805">Transcription regulation</keyword>
<dbReference type="InterPro" id="IPR000524">
    <property type="entry name" value="Tscrpt_reg_HTH_GntR"/>
</dbReference>
<proteinExistence type="predicted"/>
<evidence type="ECO:0000259" key="4">
    <source>
        <dbReference type="Pfam" id="PF00392"/>
    </source>
</evidence>
<feature type="domain" description="HTH gntR-type" evidence="4">
    <location>
        <begin position="13"/>
        <end position="52"/>
    </location>
</feature>
<accession>A0ABR7SVK4</accession>
<evidence type="ECO:0000256" key="2">
    <source>
        <dbReference type="ARBA" id="ARBA00023125"/>
    </source>
</evidence>
<evidence type="ECO:0000313" key="5">
    <source>
        <dbReference type="EMBL" id="MBC9719542.1"/>
    </source>
</evidence>
<comment type="caution">
    <text evidence="5">The sequence shown here is derived from an EMBL/GenBank/DDBJ whole genome shotgun (WGS) entry which is preliminary data.</text>
</comment>
<gene>
    <name evidence="5" type="ORF">H9Y04_44315</name>
</gene>
<dbReference type="PRINTS" id="PR00035">
    <property type="entry name" value="HTHGNTR"/>
</dbReference>